<keyword evidence="3" id="KW-1185">Reference proteome</keyword>
<organism evidence="2 3">
    <name type="scientific">Cobetia crustatorum</name>
    <dbReference type="NCBI Taxonomy" id="553385"/>
    <lineage>
        <taxon>Bacteria</taxon>
        <taxon>Pseudomonadati</taxon>
        <taxon>Pseudomonadota</taxon>
        <taxon>Gammaproteobacteria</taxon>
        <taxon>Oceanospirillales</taxon>
        <taxon>Halomonadaceae</taxon>
        <taxon>Cobetia</taxon>
    </lineage>
</organism>
<evidence type="ECO:0000313" key="2">
    <source>
        <dbReference type="EMBL" id="TVU69193.1"/>
    </source>
</evidence>
<dbReference type="AlphaFoldDB" id="A0A558HJ95"/>
<name>A0A558HJ95_9GAMM</name>
<evidence type="ECO:0000313" key="3">
    <source>
        <dbReference type="Proteomes" id="UP000319941"/>
    </source>
</evidence>
<dbReference type="STRING" id="553385.GCA_000591415_00789"/>
<accession>A0A558HJ95</accession>
<evidence type="ECO:0000256" key="1">
    <source>
        <dbReference type="SAM" id="MobiDB-lite"/>
    </source>
</evidence>
<dbReference type="Proteomes" id="UP000319941">
    <property type="component" value="Unassembled WGS sequence"/>
</dbReference>
<comment type="caution">
    <text evidence="2">The sequence shown here is derived from an EMBL/GenBank/DDBJ whole genome shotgun (WGS) entry which is preliminary data.</text>
</comment>
<dbReference type="EMBL" id="VNFH01000008">
    <property type="protein sequence ID" value="TVU69193.1"/>
    <property type="molecule type" value="Genomic_DNA"/>
</dbReference>
<protein>
    <submittedName>
        <fullName evidence="2">NERD domain-containing protein</fullName>
    </submittedName>
</protein>
<reference evidence="2 3" key="1">
    <citation type="submission" date="2019-07" db="EMBL/GenBank/DDBJ databases">
        <title>Diversity of Bacteria from Kongsfjorden, Arctic.</title>
        <authorList>
            <person name="Yu Y."/>
        </authorList>
    </citation>
    <scope>NUCLEOTIDE SEQUENCE [LARGE SCALE GENOMIC DNA]</scope>
    <source>
        <strain evidence="2 3">SM1923</strain>
    </source>
</reference>
<feature type="region of interest" description="Disordered" evidence="1">
    <location>
        <begin position="317"/>
        <end position="358"/>
    </location>
</feature>
<dbReference type="OrthoDB" id="5500241at2"/>
<sequence length="448" mass="50171">MPSRYCRPAARQESLLMGSYTELYLNILISEAPMLIKECDSREYDVLVLEVLAQDAALTVSERCQVLQTLRMMRARQTRRRTLATQLDSLLGARDDWVVLHDLRLGHGDNVIEIDHLLVNCLMQAWVLDASCFDLQLAITSFGELLAHTEGNDEVSQGEDAASDSQEQLLTPSPLLAIAEQRRVFRDWMEACGLLPLRMGMTLQPQLLYRVVIAEEAQASRPPEDIVDSRALVSLSRLRQQCLQVSGRTAPITRLRSFTHRIDKRRLRRLGHAIAAQHVASTIDWPVRLGLTPDQQHSSIGPRANDVASEYRWTPAALNEPSSERSDSVAAQPADRDIKPRQEFAGSPVSPLKPTSSIPRTAELHPLGARGLQAARCRQSSHSDIDALEGADSYAKHLQHSSQDVEGLPRCDECRRWLSNDSIALCQQPGQNEMLDGRLLCERCREQV</sequence>
<proteinExistence type="predicted"/>
<gene>
    <name evidence="2" type="ORF">FQP86_12095</name>
</gene>